<comment type="similarity">
    <text evidence="3 16">Belongs to the SFH5 family.</text>
</comment>
<name>A0A3M7HXH7_HORWE</name>
<dbReference type="Proteomes" id="UP000269539">
    <property type="component" value="Unassembled WGS sequence"/>
</dbReference>
<evidence type="ECO:0000256" key="10">
    <source>
        <dbReference type="ARBA" id="ARBA00022848"/>
    </source>
</evidence>
<evidence type="ECO:0000256" key="12">
    <source>
        <dbReference type="ARBA" id="ARBA00023055"/>
    </source>
</evidence>
<gene>
    <name evidence="20" type="ORF">D0862_00627</name>
    <name evidence="19" type="ORF">D0864_05986</name>
</gene>
<comment type="catalytic activity">
    <reaction evidence="14">
        <text>a 1,2-diacyl-sn-glycero-3-phospho-(1D-myo-inositol)(in) = a 1,2-diacyl-sn-glycero-3-phospho-(1D-myo-inositol)(out)</text>
        <dbReference type="Rhea" id="RHEA:38691"/>
        <dbReference type="ChEBI" id="CHEBI:57880"/>
    </reaction>
    <physiologicalReaction direction="left-to-right" evidence="14">
        <dbReference type="Rhea" id="RHEA:38692"/>
    </physiologicalReaction>
</comment>
<evidence type="ECO:0000256" key="11">
    <source>
        <dbReference type="ARBA" id="ARBA00023004"/>
    </source>
</evidence>
<dbReference type="GO" id="GO:0046872">
    <property type="term" value="F:metal ion binding"/>
    <property type="evidence" value="ECO:0007669"/>
    <property type="project" value="UniProtKB-KW"/>
</dbReference>
<keyword evidence="5 16" id="KW-0813">Transport</keyword>
<evidence type="ECO:0000256" key="8">
    <source>
        <dbReference type="ARBA" id="ARBA00022723"/>
    </source>
</evidence>
<keyword evidence="12 16" id="KW-0445">Lipid transport</keyword>
<keyword evidence="7" id="KW-0349">Heme</keyword>
<evidence type="ECO:0000256" key="15">
    <source>
        <dbReference type="ARBA" id="ARBA00024180"/>
    </source>
</evidence>
<dbReference type="InterPro" id="IPR042938">
    <property type="entry name" value="Sfh5"/>
</dbReference>
<dbReference type="GO" id="GO:0032541">
    <property type="term" value="C:cortical endoplasmic reticulum"/>
    <property type="evidence" value="ECO:0007669"/>
    <property type="project" value="TreeGrafter"/>
</dbReference>
<dbReference type="GO" id="GO:0005789">
    <property type="term" value="C:endoplasmic reticulum membrane"/>
    <property type="evidence" value="ECO:0007669"/>
    <property type="project" value="UniProtKB-SubCell"/>
</dbReference>
<keyword evidence="6 16" id="KW-0963">Cytoplasm</keyword>
<dbReference type="EMBL" id="QWIQ01000008">
    <property type="protein sequence ID" value="RMZ17983.1"/>
    <property type="molecule type" value="Genomic_DNA"/>
</dbReference>
<evidence type="ECO:0000256" key="3">
    <source>
        <dbReference type="ARBA" id="ARBA00006667"/>
    </source>
</evidence>
<feature type="region of interest" description="Disordered" evidence="17">
    <location>
        <begin position="411"/>
        <end position="445"/>
    </location>
</feature>
<evidence type="ECO:0000256" key="7">
    <source>
        <dbReference type="ARBA" id="ARBA00022617"/>
    </source>
</evidence>
<evidence type="ECO:0000256" key="1">
    <source>
        <dbReference type="ARBA" id="ARBA00001970"/>
    </source>
</evidence>
<evidence type="ECO:0000256" key="9">
    <source>
        <dbReference type="ARBA" id="ARBA00022824"/>
    </source>
</evidence>
<evidence type="ECO:0000256" key="17">
    <source>
        <dbReference type="SAM" id="MobiDB-lite"/>
    </source>
</evidence>
<feature type="domain" description="CRAL-TRIO" evidence="18">
    <location>
        <begin position="251"/>
        <end position="397"/>
    </location>
</feature>
<evidence type="ECO:0000313" key="19">
    <source>
        <dbReference type="EMBL" id="RMY91943.1"/>
    </source>
</evidence>
<dbReference type="PANTHER" id="PTHR47669:SF1">
    <property type="entry name" value="PHOSPHATIDYLINOSITOL TRANSFER PROTEIN SFH5"/>
    <property type="match status" value="1"/>
</dbReference>
<evidence type="ECO:0000256" key="5">
    <source>
        <dbReference type="ARBA" id="ARBA00022448"/>
    </source>
</evidence>
<evidence type="ECO:0000259" key="18">
    <source>
        <dbReference type="PROSITE" id="PS50191"/>
    </source>
</evidence>
<dbReference type="InterPro" id="IPR011074">
    <property type="entry name" value="CRAL/TRIO_N_dom"/>
</dbReference>
<dbReference type="GO" id="GO:0005886">
    <property type="term" value="C:plasma membrane"/>
    <property type="evidence" value="ECO:0007669"/>
    <property type="project" value="TreeGrafter"/>
</dbReference>
<proteinExistence type="inferred from homology"/>
<dbReference type="InterPro" id="IPR036273">
    <property type="entry name" value="CRAL/TRIO_N_dom_sf"/>
</dbReference>
<evidence type="ECO:0000256" key="14">
    <source>
        <dbReference type="ARBA" id="ARBA00024146"/>
    </source>
</evidence>
<evidence type="ECO:0000313" key="21">
    <source>
        <dbReference type="Proteomes" id="UP000269539"/>
    </source>
</evidence>
<keyword evidence="8" id="KW-0479">Metal-binding</keyword>
<dbReference type="Pfam" id="PF00650">
    <property type="entry name" value="CRAL_TRIO"/>
    <property type="match status" value="1"/>
</dbReference>
<dbReference type="PROSITE" id="PS50191">
    <property type="entry name" value="CRAL_TRIO"/>
    <property type="match status" value="1"/>
</dbReference>
<dbReference type="VEuPathDB" id="FungiDB:BTJ68_01646"/>
<comment type="function">
    <text evidence="15">Non-classical phosphatidylinositol (PtdIns) transfer protein (PITP), which exhibits PtdIns-binding/transfer activity in the absence of detectable PtdCho-binding/transfer activity. Regulates PtdIns(4,5)P2 homeostasis at the plasma membrane. Heme-binding protein that may play a role in organic oxidant-induced stress responses.</text>
</comment>
<dbReference type="SUPFAM" id="SSF46938">
    <property type="entry name" value="CRAL/TRIO N-terminal domain"/>
    <property type="match status" value="1"/>
</dbReference>
<evidence type="ECO:0000256" key="4">
    <source>
        <dbReference type="ARBA" id="ARBA00018320"/>
    </source>
</evidence>
<evidence type="ECO:0000256" key="13">
    <source>
        <dbReference type="ARBA" id="ARBA00023136"/>
    </source>
</evidence>
<dbReference type="AlphaFoldDB" id="A0A3M7HXH7"/>
<dbReference type="GO" id="GO:0043001">
    <property type="term" value="P:Golgi to plasma membrane protein transport"/>
    <property type="evidence" value="ECO:0007669"/>
    <property type="project" value="TreeGrafter"/>
</dbReference>
<evidence type="ECO:0000256" key="6">
    <source>
        <dbReference type="ARBA" id="ARBA00022490"/>
    </source>
</evidence>
<sequence>MAIGNKLMTLPKQVKNKNKKLTLHHHSIQYLNMRSGNCGKEGRRNLLPYRLDSGETQLQSKILFAQVSLNSSAGMPSGVVNDETPVLEGNVAAHQAGMATLNNRMEDAKNERNRDWSNLPEKHPLNQFVKELPSLLEKTGYNEMYGVELKITPEGQPPAHTTLMILQKFLRANEGDLTRAKEQLTNALKWRKEYKPLDALNETFPHDKFGGLGYVTKVTGATETKNKEDVVTFNIYGAAAKDPKKTFGDTDAFVRWRVALMELTLKQLDLNSGTEIIPDYGVGQNPYQFDYGKGGDPYQAIQVHDYQSVSFFRQPAEIKQSSQKIIDMFQRYYPETVSYKYFVNVPTIMQWMMGAMKMLMSKDSIQKMTWMTAGNQLNQYLGSDVPKEYGGKGPALEGSGLTVKYDTEQTGATAVADDKTGGEYAPAEGATGHDLGDTQAPEIKT</sequence>
<dbReference type="Pfam" id="PF03765">
    <property type="entry name" value="CRAL_TRIO_N"/>
    <property type="match status" value="1"/>
</dbReference>
<dbReference type="InterPro" id="IPR036865">
    <property type="entry name" value="CRAL-TRIO_dom_sf"/>
</dbReference>
<reference evidence="21 22" key="1">
    <citation type="journal article" date="2018" name="BMC Genomics">
        <title>Genomic evidence for intraspecific hybridization in a clonal and extremely halotolerant yeast.</title>
        <authorList>
            <person name="Gostincar C."/>
            <person name="Stajich J.E."/>
            <person name="Zupancic J."/>
            <person name="Zalar P."/>
            <person name="Gunde-Cimerman N."/>
        </authorList>
    </citation>
    <scope>NUCLEOTIDE SEQUENCE [LARGE SCALE GENOMIC DNA]</scope>
    <source>
        <strain evidence="19 21">EXF-10513</strain>
        <strain evidence="20 22">EXF-171</strain>
    </source>
</reference>
<keyword evidence="11" id="KW-0408">Iron</keyword>
<dbReference type="EMBL" id="QWIO01000578">
    <property type="protein sequence ID" value="RMY91943.1"/>
    <property type="molecule type" value="Genomic_DNA"/>
</dbReference>
<protein>
    <recommendedName>
        <fullName evidence="4 16">Phosphatidylinositol transfer protein SFH5</fullName>
        <shortName evidence="16">PITP SFH5</shortName>
    </recommendedName>
</protein>
<dbReference type="CDD" id="cd00170">
    <property type="entry name" value="SEC14"/>
    <property type="match status" value="1"/>
</dbReference>
<evidence type="ECO:0000313" key="22">
    <source>
        <dbReference type="Proteomes" id="UP000281468"/>
    </source>
</evidence>
<keyword evidence="13 16" id="KW-0472">Membrane</keyword>
<comment type="subcellular location">
    <subcellularLocation>
        <location evidence="16">Cytoplasm</location>
    </subcellularLocation>
    <subcellularLocation>
        <location evidence="2 16">Endoplasmic reticulum membrane</location>
        <topology evidence="2 16">Peripheral membrane protein</topology>
    </subcellularLocation>
    <subcellularLocation>
        <location evidence="16">Microsome membrane</location>
        <topology evidence="16">Peripheral membrane protein</topology>
    </subcellularLocation>
</comment>
<evidence type="ECO:0000313" key="20">
    <source>
        <dbReference type="EMBL" id="RMZ17983.1"/>
    </source>
</evidence>
<keyword evidence="10 16" id="KW-0492">Microsome</keyword>
<dbReference type="GO" id="GO:0017157">
    <property type="term" value="P:regulation of exocytosis"/>
    <property type="evidence" value="ECO:0007669"/>
    <property type="project" value="TreeGrafter"/>
</dbReference>
<dbReference type="InterPro" id="IPR001251">
    <property type="entry name" value="CRAL-TRIO_dom"/>
</dbReference>
<dbReference type="SUPFAM" id="SSF52087">
    <property type="entry name" value="CRAL/TRIO domain"/>
    <property type="match status" value="1"/>
</dbReference>
<evidence type="ECO:0000256" key="2">
    <source>
        <dbReference type="ARBA" id="ARBA00004406"/>
    </source>
</evidence>
<dbReference type="Gene3D" id="3.40.525.10">
    <property type="entry name" value="CRAL-TRIO lipid binding domain"/>
    <property type="match status" value="1"/>
</dbReference>
<organism evidence="20 22">
    <name type="scientific">Hortaea werneckii</name>
    <name type="common">Black yeast</name>
    <name type="synonym">Cladosporium werneckii</name>
    <dbReference type="NCBI Taxonomy" id="91943"/>
    <lineage>
        <taxon>Eukaryota</taxon>
        <taxon>Fungi</taxon>
        <taxon>Dikarya</taxon>
        <taxon>Ascomycota</taxon>
        <taxon>Pezizomycotina</taxon>
        <taxon>Dothideomycetes</taxon>
        <taxon>Dothideomycetidae</taxon>
        <taxon>Mycosphaerellales</taxon>
        <taxon>Teratosphaeriaceae</taxon>
        <taxon>Hortaea</taxon>
    </lineage>
</organism>
<dbReference type="GO" id="GO:0005829">
    <property type="term" value="C:cytosol"/>
    <property type="evidence" value="ECO:0007669"/>
    <property type="project" value="TreeGrafter"/>
</dbReference>
<dbReference type="PANTHER" id="PTHR47669">
    <property type="entry name" value="PHOSPHATIDYLINOSITOL TRANSFER PROTEIN SFH5"/>
    <property type="match status" value="1"/>
</dbReference>
<dbReference type="GO" id="GO:0008526">
    <property type="term" value="F:phosphatidylinositol transfer activity"/>
    <property type="evidence" value="ECO:0007669"/>
    <property type="project" value="UniProtKB-UniRule"/>
</dbReference>
<accession>A0A3M7HXH7</accession>
<comment type="cofactor">
    <cofactor evidence="1">
        <name>heme b</name>
        <dbReference type="ChEBI" id="CHEBI:60344"/>
    </cofactor>
</comment>
<dbReference type="Proteomes" id="UP000281468">
    <property type="component" value="Unassembled WGS sequence"/>
</dbReference>
<evidence type="ECO:0000256" key="16">
    <source>
        <dbReference type="RuleBase" id="RU367059"/>
    </source>
</evidence>
<keyword evidence="9 16" id="KW-0256">Endoplasmic reticulum</keyword>
<comment type="caution">
    <text evidence="20">The sequence shown here is derived from an EMBL/GenBank/DDBJ whole genome shotgun (WGS) entry which is preliminary data.</text>
</comment>